<evidence type="ECO:0000256" key="3">
    <source>
        <dbReference type="PROSITE-ProRule" id="PRU00169"/>
    </source>
</evidence>
<dbReference type="Gene3D" id="3.40.50.2300">
    <property type="match status" value="1"/>
</dbReference>
<evidence type="ECO:0000313" key="6">
    <source>
        <dbReference type="Proteomes" id="UP000196365"/>
    </source>
</evidence>
<feature type="domain" description="Response regulatory" evidence="4">
    <location>
        <begin position="3"/>
        <end position="119"/>
    </location>
</feature>
<accession>A0A1T4LWC7</accession>
<dbReference type="InterPro" id="IPR001789">
    <property type="entry name" value="Sig_transdc_resp-reg_receiver"/>
</dbReference>
<evidence type="ECO:0000256" key="2">
    <source>
        <dbReference type="ARBA" id="ARBA00024867"/>
    </source>
</evidence>
<name>A0A1T4LWC7_9FIRM</name>
<dbReference type="Pfam" id="PF08664">
    <property type="entry name" value="YcbB"/>
    <property type="match status" value="1"/>
</dbReference>
<protein>
    <recommendedName>
        <fullName evidence="1">Stage 0 sporulation protein A homolog</fullName>
    </recommendedName>
</protein>
<dbReference type="InterPro" id="IPR051271">
    <property type="entry name" value="2C-system_Tx_regulators"/>
</dbReference>
<dbReference type="Pfam" id="PF00072">
    <property type="entry name" value="Response_reg"/>
    <property type="match status" value="1"/>
</dbReference>
<keyword evidence="3" id="KW-0597">Phosphoprotein</keyword>
<dbReference type="SMART" id="SM00448">
    <property type="entry name" value="REC"/>
    <property type="match status" value="1"/>
</dbReference>
<dbReference type="OrthoDB" id="9779069at2"/>
<feature type="modified residue" description="4-aspartylphosphate" evidence="3">
    <location>
        <position position="54"/>
    </location>
</feature>
<reference evidence="5 6" key="1">
    <citation type="submission" date="2017-02" db="EMBL/GenBank/DDBJ databases">
        <authorList>
            <person name="Peterson S.W."/>
        </authorList>
    </citation>
    <scope>NUCLEOTIDE SEQUENCE [LARGE SCALE GENOMIC DNA]</scope>
    <source>
        <strain evidence="5 6">DSM 15102</strain>
    </source>
</reference>
<evidence type="ECO:0000256" key="1">
    <source>
        <dbReference type="ARBA" id="ARBA00018672"/>
    </source>
</evidence>
<dbReference type="EMBL" id="FUWV01000005">
    <property type="protein sequence ID" value="SJZ58788.1"/>
    <property type="molecule type" value="Genomic_DNA"/>
</dbReference>
<dbReference type="AlphaFoldDB" id="A0A1T4LWC7"/>
<organism evidence="5 6">
    <name type="scientific">Garciella nitratireducens DSM 15102</name>
    <dbReference type="NCBI Taxonomy" id="1121911"/>
    <lineage>
        <taxon>Bacteria</taxon>
        <taxon>Bacillati</taxon>
        <taxon>Bacillota</taxon>
        <taxon>Clostridia</taxon>
        <taxon>Eubacteriales</taxon>
        <taxon>Eubacteriaceae</taxon>
        <taxon>Garciella</taxon>
    </lineage>
</organism>
<dbReference type="InterPro" id="IPR013972">
    <property type="entry name" value="YcbB"/>
</dbReference>
<dbReference type="SUPFAM" id="SSF52172">
    <property type="entry name" value="CheY-like"/>
    <property type="match status" value="1"/>
</dbReference>
<evidence type="ECO:0000259" key="4">
    <source>
        <dbReference type="PROSITE" id="PS50110"/>
    </source>
</evidence>
<evidence type="ECO:0000313" key="5">
    <source>
        <dbReference type="EMBL" id="SJZ58788.1"/>
    </source>
</evidence>
<proteinExistence type="predicted"/>
<gene>
    <name evidence="5" type="ORF">SAMN02745973_01101</name>
</gene>
<keyword evidence="6" id="KW-1185">Reference proteome</keyword>
<dbReference type="PANTHER" id="PTHR45526:SF1">
    <property type="entry name" value="TRANSCRIPTIONAL REGULATORY PROTEIN DCUR-RELATED"/>
    <property type="match status" value="1"/>
</dbReference>
<dbReference type="PANTHER" id="PTHR45526">
    <property type="entry name" value="TRANSCRIPTIONAL REGULATORY PROTEIN DPIA"/>
    <property type="match status" value="1"/>
</dbReference>
<dbReference type="RefSeq" id="WP_087678552.1">
    <property type="nucleotide sequence ID" value="NZ_FUWV01000005.1"/>
</dbReference>
<dbReference type="PROSITE" id="PS50110">
    <property type="entry name" value="RESPONSE_REGULATORY"/>
    <property type="match status" value="1"/>
</dbReference>
<comment type="function">
    <text evidence="2">May play the central regulatory role in sporulation. It may be an element of the effector pathway responsible for the activation of sporulation genes in response to nutritional stress. Spo0A may act in concert with spo0H (a sigma factor) to control the expression of some genes that are critical to the sporulation process.</text>
</comment>
<sequence>MNTFMIIDDDITVVKMIGSLIKKHELGKVVEELYSSEHAVKEVLFYNPDILLIDYLITPMDGVSVIQILQERGYYGKIIMISQVEDVPMISKAYHQGIEFFISKPINAIEVVKVIKNVSYSLELERSLNKIKSALSSVVHSSINIEEQEYTIKNILMDLGIIGELGCQDLIKVIEEVKEFKKKNSQTTYRLQDIYEKVVNRNKKMKNDSNEKNMKSFEQRIRRTIQKALENLAQLGMDDYYNPIFIEYASLLFDLTQVKQEMKYLEGLSHDRGRINIKKFIEGILTKINM</sequence>
<dbReference type="InterPro" id="IPR011006">
    <property type="entry name" value="CheY-like_superfamily"/>
</dbReference>
<dbReference type="Proteomes" id="UP000196365">
    <property type="component" value="Unassembled WGS sequence"/>
</dbReference>
<dbReference type="GO" id="GO:0000156">
    <property type="term" value="F:phosphorelay response regulator activity"/>
    <property type="evidence" value="ECO:0007669"/>
    <property type="project" value="TreeGrafter"/>
</dbReference>